<gene>
    <name evidence="3" type="ORF">SAMN04488006_0115</name>
</gene>
<feature type="chain" id="PRO_5011613483" description="DUF4369 domain-containing protein" evidence="1">
    <location>
        <begin position="22"/>
        <end position="232"/>
    </location>
</feature>
<evidence type="ECO:0000313" key="4">
    <source>
        <dbReference type="Proteomes" id="UP000199312"/>
    </source>
</evidence>
<name>A0A1I6STS2_9FLAO</name>
<keyword evidence="1" id="KW-0732">Signal</keyword>
<evidence type="ECO:0000256" key="1">
    <source>
        <dbReference type="SAM" id="SignalP"/>
    </source>
</evidence>
<feature type="signal peptide" evidence="1">
    <location>
        <begin position="1"/>
        <end position="21"/>
    </location>
</feature>
<protein>
    <recommendedName>
        <fullName evidence="2">DUF4369 domain-containing protein</fullName>
    </recommendedName>
</protein>
<keyword evidence="4" id="KW-1185">Reference proteome</keyword>
<accession>A0A1I6STS2</accession>
<dbReference type="STRING" id="593133.SAMN04488006_0115"/>
<dbReference type="EMBL" id="FOZP01000011">
    <property type="protein sequence ID" value="SFS80310.1"/>
    <property type="molecule type" value="Genomic_DNA"/>
</dbReference>
<dbReference type="PROSITE" id="PS51257">
    <property type="entry name" value="PROKAR_LIPOPROTEIN"/>
    <property type="match status" value="1"/>
</dbReference>
<sequence>MKKILSCVILVTLLFSCSADKKENMLVNGTIDGLKKGTIYLQKIKDTVLVSVDSVEINGDGKFVVSDEVISPEVYFISLDKMESEKITFFGEQGEIFINSKVEKFATSAKISGSKNQEKLEEHNAMAKKFTGKQLDLFKEKFEAQKVNDTALLAKLLKEEKNLIKRKYYYTTNFAVTNADFETAPYLALTELYNANIKLLDTVNNSLTAKIKKSKYGLELDAYIKEIKQNEN</sequence>
<dbReference type="AlphaFoldDB" id="A0A1I6STS2"/>
<proteinExistence type="predicted"/>
<dbReference type="Proteomes" id="UP000199312">
    <property type="component" value="Unassembled WGS sequence"/>
</dbReference>
<feature type="domain" description="DUF4369" evidence="2">
    <location>
        <begin position="27"/>
        <end position="120"/>
    </location>
</feature>
<dbReference type="InterPro" id="IPR025380">
    <property type="entry name" value="DUF4369"/>
</dbReference>
<reference evidence="4" key="1">
    <citation type="submission" date="2016-10" db="EMBL/GenBank/DDBJ databases">
        <authorList>
            <person name="Varghese N."/>
            <person name="Submissions S."/>
        </authorList>
    </citation>
    <scope>NUCLEOTIDE SEQUENCE [LARGE SCALE GENOMIC DNA]</scope>
    <source>
        <strain evidence="4">DSM 24450</strain>
    </source>
</reference>
<organism evidence="3 4">
    <name type="scientific">Lutibacter maritimus</name>
    <dbReference type="NCBI Taxonomy" id="593133"/>
    <lineage>
        <taxon>Bacteria</taxon>
        <taxon>Pseudomonadati</taxon>
        <taxon>Bacteroidota</taxon>
        <taxon>Flavobacteriia</taxon>
        <taxon>Flavobacteriales</taxon>
        <taxon>Flavobacteriaceae</taxon>
        <taxon>Lutibacter</taxon>
    </lineage>
</organism>
<dbReference type="RefSeq" id="WP_090230476.1">
    <property type="nucleotide sequence ID" value="NZ_FOZP01000011.1"/>
</dbReference>
<evidence type="ECO:0000259" key="2">
    <source>
        <dbReference type="Pfam" id="PF14289"/>
    </source>
</evidence>
<evidence type="ECO:0000313" key="3">
    <source>
        <dbReference type="EMBL" id="SFS80310.1"/>
    </source>
</evidence>
<dbReference type="Pfam" id="PF14289">
    <property type="entry name" value="DUF4369"/>
    <property type="match status" value="1"/>
</dbReference>
<dbReference type="OrthoDB" id="1143206at2"/>